<dbReference type="RefSeq" id="WP_108781269.1">
    <property type="nucleotide sequence ID" value="NZ_OMKW01000001.1"/>
</dbReference>
<dbReference type="OrthoDB" id="7161229at2"/>
<feature type="compositionally biased region" description="Acidic residues" evidence="1">
    <location>
        <begin position="268"/>
        <end position="288"/>
    </location>
</feature>
<evidence type="ECO:0000313" key="2">
    <source>
        <dbReference type="EMBL" id="SPF28582.1"/>
    </source>
</evidence>
<feature type="compositionally biased region" description="Acidic residues" evidence="1">
    <location>
        <begin position="178"/>
        <end position="188"/>
    </location>
</feature>
<feature type="region of interest" description="Disordered" evidence="1">
    <location>
        <begin position="134"/>
        <end position="317"/>
    </location>
</feature>
<evidence type="ECO:0000313" key="3">
    <source>
        <dbReference type="Proteomes" id="UP000244932"/>
    </source>
</evidence>
<evidence type="ECO:0000256" key="1">
    <source>
        <dbReference type="SAM" id="MobiDB-lite"/>
    </source>
</evidence>
<protein>
    <recommendedName>
        <fullName evidence="4">TonB C-terminal domain-containing protein</fullName>
    </recommendedName>
</protein>
<accession>A0A2R8A8M5</accession>
<proteinExistence type="predicted"/>
<evidence type="ECO:0008006" key="4">
    <source>
        <dbReference type="Google" id="ProtNLM"/>
    </source>
</evidence>
<gene>
    <name evidence="2" type="ORF">POI8812_00884</name>
</gene>
<feature type="compositionally biased region" description="Low complexity" evidence="1">
    <location>
        <begin position="198"/>
        <end position="218"/>
    </location>
</feature>
<feature type="compositionally biased region" description="Acidic residues" evidence="1">
    <location>
        <begin position="219"/>
        <end position="247"/>
    </location>
</feature>
<reference evidence="2 3" key="1">
    <citation type="submission" date="2018-03" db="EMBL/GenBank/DDBJ databases">
        <authorList>
            <person name="Keele B.F."/>
        </authorList>
    </citation>
    <scope>NUCLEOTIDE SEQUENCE [LARGE SCALE GENOMIC DNA]</scope>
    <source>
        <strain evidence="2 3">CeCT 8812</strain>
    </source>
</reference>
<dbReference type="SUPFAM" id="SSF74653">
    <property type="entry name" value="TolA/TonB C-terminal domain"/>
    <property type="match status" value="1"/>
</dbReference>
<dbReference type="Gene3D" id="3.30.1150.10">
    <property type="match status" value="1"/>
</dbReference>
<name>A0A2R8A8M5_9RHOB</name>
<dbReference type="EMBL" id="OMKW01000001">
    <property type="protein sequence ID" value="SPF28582.1"/>
    <property type="molecule type" value="Genomic_DNA"/>
</dbReference>
<dbReference type="Proteomes" id="UP000244932">
    <property type="component" value="Unassembled WGS sequence"/>
</dbReference>
<keyword evidence="3" id="KW-1185">Reference proteome</keyword>
<dbReference type="AlphaFoldDB" id="A0A2R8A8M5"/>
<sequence length="426" mass="45089">MRGPILLSAGAHVALLVVTLAEISWQEDLPLEPVVVTEVSIMTEDEFSAAVSQAPDMVGTELAMLGAAPDSEIFDAEQPDFEMEVTINDVDGPDDPSAADAEADLSAVLVQNRVSAGTSTADLAPTLPQSFDTALVVPTARPDRARPTQAARPGGMRPPAPQRPSLRIDTTPAAPPPEEAETADEQQEEVVLSENGTTDETPQEATAPEEAATEIVPEIAEDLPEDLPLDPLPEDSTEVAEVTEEDAAPLVAAPPRARPQPEEPQVAEVEEPAEPEAPVAEEPEETPAEEAPTATDEDDEPAQPVEEAPSLGPPLLAGEIGSMTSAIEDRWNLASLSGLPGFDQTVVTVAFELDPNGQVVGDVVKISGTGPEATQEQTFQAARRAILIASRGNEFELPQEKYEQWRRVELTFDASQGASPSSGWSF</sequence>
<organism evidence="2 3">
    <name type="scientific">Pontivivens insulae</name>
    <dbReference type="NCBI Taxonomy" id="1639689"/>
    <lineage>
        <taxon>Bacteria</taxon>
        <taxon>Pseudomonadati</taxon>
        <taxon>Pseudomonadota</taxon>
        <taxon>Alphaproteobacteria</taxon>
        <taxon>Rhodobacterales</taxon>
        <taxon>Paracoccaceae</taxon>
        <taxon>Pontivivens</taxon>
    </lineage>
</organism>